<gene>
    <name evidence="5" type="ORF">N0V89_006744</name>
</gene>
<proteinExistence type="inferred from homology"/>
<comment type="similarity">
    <text evidence="2">Belongs to the ATP-dependent AMP-binding enzyme family.</text>
</comment>
<dbReference type="FunFam" id="3.40.50.12780:FF:000003">
    <property type="entry name" value="Long-chain-fatty-acid--CoA ligase FadD"/>
    <property type="match status" value="1"/>
</dbReference>
<evidence type="ECO:0000256" key="2">
    <source>
        <dbReference type="ARBA" id="ARBA00006432"/>
    </source>
</evidence>
<evidence type="ECO:0000256" key="1">
    <source>
        <dbReference type="ARBA" id="ARBA00004924"/>
    </source>
</evidence>
<dbReference type="AlphaFoldDB" id="A0A9W9C9T8"/>
<dbReference type="InterPro" id="IPR042099">
    <property type="entry name" value="ANL_N_sf"/>
</dbReference>
<keyword evidence="6" id="KW-1185">Reference proteome</keyword>
<evidence type="ECO:0000256" key="3">
    <source>
        <dbReference type="SAM" id="Phobius"/>
    </source>
</evidence>
<dbReference type="RefSeq" id="XP_056069758.1">
    <property type="nucleotide sequence ID" value="XM_056215511.1"/>
</dbReference>
<dbReference type="OrthoDB" id="6509636at2759"/>
<dbReference type="InterPro" id="IPR045851">
    <property type="entry name" value="AMP-bd_C_sf"/>
</dbReference>
<protein>
    <recommendedName>
        <fullName evidence="4">AMP-dependent synthetase/ligase domain-containing protein</fullName>
    </recommendedName>
</protein>
<dbReference type="PANTHER" id="PTHR24096">
    <property type="entry name" value="LONG-CHAIN-FATTY-ACID--COA LIGASE"/>
    <property type="match status" value="1"/>
</dbReference>
<keyword evidence="3" id="KW-1133">Transmembrane helix</keyword>
<reference evidence="5" key="1">
    <citation type="submission" date="2022-10" db="EMBL/GenBank/DDBJ databases">
        <title>Tapping the CABI collections for fungal endophytes: first genome assemblies for Collariella, Neodidymelliopsis, Ascochyta clinopodiicola, Didymella pomorum, Didymosphaeria variabile, Neocosmospora piperis and Neocucurbitaria cava.</title>
        <authorList>
            <person name="Hill R."/>
        </authorList>
    </citation>
    <scope>NUCLEOTIDE SEQUENCE</scope>
    <source>
        <strain evidence="5">IMI 356815</strain>
    </source>
</reference>
<dbReference type="GO" id="GO:0016405">
    <property type="term" value="F:CoA-ligase activity"/>
    <property type="evidence" value="ECO:0007669"/>
    <property type="project" value="TreeGrafter"/>
</dbReference>
<keyword evidence="3" id="KW-0812">Transmembrane</keyword>
<dbReference type="EMBL" id="JAPEUX010000005">
    <property type="protein sequence ID" value="KAJ4351402.1"/>
    <property type="molecule type" value="Genomic_DNA"/>
</dbReference>
<dbReference type="Pfam" id="PF00501">
    <property type="entry name" value="AMP-binding"/>
    <property type="match status" value="1"/>
</dbReference>
<dbReference type="Gene3D" id="3.30.300.30">
    <property type="match status" value="1"/>
</dbReference>
<dbReference type="PROSITE" id="PS00455">
    <property type="entry name" value="AMP_BINDING"/>
    <property type="match status" value="1"/>
</dbReference>
<accession>A0A9W9C9T8</accession>
<dbReference type="Gene3D" id="3.40.50.12780">
    <property type="entry name" value="N-terminal domain of ligase-like"/>
    <property type="match status" value="1"/>
</dbReference>
<dbReference type="SUPFAM" id="SSF56801">
    <property type="entry name" value="Acetyl-CoA synthetase-like"/>
    <property type="match status" value="1"/>
</dbReference>
<dbReference type="Proteomes" id="UP001140513">
    <property type="component" value="Unassembled WGS sequence"/>
</dbReference>
<keyword evidence="3" id="KW-0472">Membrane</keyword>
<feature type="domain" description="AMP-dependent synthetase/ligase" evidence="4">
    <location>
        <begin position="29"/>
        <end position="419"/>
    </location>
</feature>
<feature type="transmembrane region" description="Helical" evidence="3">
    <location>
        <begin position="72"/>
        <end position="96"/>
    </location>
</feature>
<name>A0A9W9C9T8_9PLEO</name>
<dbReference type="InterPro" id="IPR000873">
    <property type="entry name" value="AMP-dep_synth/lig_dom"/>
</dbReference>
<sequence length="616" mass="68197">MVLKSRWSFDIPQVSLPTYLFDSPTADLPKTPALISAKDPEKYYLSVDTYRLYGQRLASGLLRAGLKPGERVLLFSGNTLFFPTVMIGIIMAGGIYTGANPTYVARELAYQLKDSGAKYLLCAEGSIDTGIAAAKEAGLNADSVFVFDDGVATFEGRKVEIDAPPLGGTIRHWTELLATEEEGRAYHWPNLRTPAELDQVIALNYSSGTTGLAKGVMITHRNYVSNASQQLWMSQLAHDFAERKKRTRHLCFLPMYHAMAQALFCVNAMKLRYPVYVMPKFDFLEMLQNIQKYRITNLVLVPPVIVAMAKHPAVKNFDLSSVRDVGSGAAPLGREIAEEFEKLWDDRRVNVKQGWGMTELTCAATTTDPNKTSVSGSVGELLPNCEAKIVLDEEGKVEAPRGERGEVWIKAPSVMKGYWGKPDATIETITPDGWLRTGDVAYIDDDGEIHIVDRKKVRNFFSCTFDRTSADAPQELIKVKGFQVAPAELEALLLDHPDVQDAAVIGVTLYAHPLLSNSSVLTCISNGEELPRAYIVPQTAEKATPQVAEGIKTWLAERVSRAKRLDGGVIFLDAIPKNPVSEVVWWCEVANRWQSGKILRKELREKAKGDTTRAKL</sequence>
<organism evidence="5 6">
    <name type="scientific">Didymosphaeria variabile</name>
    <dbReference type="NCBI Taxonomy" id="1932322"/>
    <lineage>
        <taxon>Eukaryota</taxon>
        <taxon>Fungi</taxon>
        <taxon>Dikarya</taxon>
        <taxon>Ascomycota</taxon>
        <taxon>Pezizomycotina</taxon>
        <taxon>Dothideomycetes</taxon>
        <taxon>Pleosporomycetidae</taxon>
        <taxon>Pleosporales</taxon>
        <taxon>Massarineae</taxon>
        <taxon>Didymosphaeriaceae</taxon>
        <taxon>Didymosphaeria</taxon>
    </lineage>
</organism>
<evidence type="ECO:0000259" key="4">
    <source>
        <dbReference type="Pfam" id="PF00501"/>
    </source>
</evidence>
<evidence type="ECO:0000313" key="5">
    <source>
        <dbReference type="EMBL" id="KAJ4351402.1"/>
    </source>
</evidence>
<comment type="caution">
    <text evidence="5">The sequence shown here is derived from an EMBL/GenBank/DDBJ whole genome shotgun (WGS) entry which is preliminary data.</text>
</comment>
<dbReference type="InterPro" id="IPR020845">
    <property type="entry name" value="AMP-binding_CS"/>
</dbReference>
<comment type="pathway">
    <text evidence="1">Siderophore biosynthesis.</text>
</comment>
<evidence type="ECO:0000313" key="6">
    <source>
        <dbReference type="Proteomes" id="UP001140513"/>
    </source>
</evidence>
<dbReference type="CDD" id="cd05911">
    <property type="entry name" value="Firefly_Luc_like"/>
    <property type="match status" value="1"/>
</dbReference>
<dbReference type="PANTHER" id="PTHR24096:SF424">
    <property type="entry name" value="ACETYL-COA SYNTHETASE-LIKE PROTEIN-RELATED"/>
    <property type="match status" value="1"/>
</dbReference>
<dbReference type="GeneID" id="80910274"/>